<sequence length="608" mass="63652">MPNSDTWPGGVAMESLSNMDSAGSCDSVISMNSGFSEDSMEHLSAEERACLMYLEETIESLEVQEDSGLSNDEPDSAISRLKSGNSGKVQISVSGGGIHTVQVDGGATFPSKAPAGPGSRELNNEHKTEQHASDQTSEPQLTSAAKPKDSEMLLTQLRPPVTDSATACIMPTPDTQTDILCVFSDGDPESVPTDAKLCPDQSSKPSSELDLGLIPPPSDFRDEPLPQPEKDKVSLPPAGTPNKTPVTSIDPEQLRQKASEKKPPVSSSVTLDFPNKPPSEPSVGSAISPSPDASEPRSPPAVLPKPKKLPANIILKSHKTSVGGSDASSGHSAPSSADRLLLDPQRVRMEALRKLGLLKSEECESGPALSPRLSPKSRRSWAAPSTPLSPLAPNTPTPPSTPSYPHVSSTPPTSAPVSSPAPVTASPSVSSTPPAVPLSDILPAPAAFSDPVAPMPSHNELSAVKDVSEDTVTVSPAALANQLTPPKAAGVQSHSLEHSGLGQESSEGSEKVDTKHSLIQLRNSRPRPASLGSGREFSSAQGEGSQASGANDKDPDSRRSLSPYTASHHSDNLQKLPRSQGISVLICPRAQNEEDRRVALKKLGLLRD</sequence>
<organism evidence="2 3">
    <name type="scientific">Sphaeramia orbicularis</name>
    <name type="common">orbiculate cardinalfish</name>
    <dbReference type="NCBI Taxonomy" id="375764"/>
    <lineage>
        <taxon>Eukaryota</taxon>
        <taxon>Metazoa</taxon>
        <taxon>Chordata</taxon>
        <taxon>Craniata</taxon>
        <taxon>Vertebrata</taxon>
        <taxon>Euteleostomi</taxon>
        <taxon>Actinopterygii</taxon>
        <taxon>Neopterygii</taxon>
        <taxon>Teleostei</taxon>
        <taxon>Neoteleostei</taxon>
        <taxon>Acanthomorphata</taxon>
        <taxon>Gobiaria</taxon>
        <taxon>Kurtiformes</taxon>
        <taxon>Apogonoidei</taxon>
        <taxon>Apogonidae</taxon>
        <taxon>Apogoninae</taxon>
        <taxon>Sphaeramia</taxon>
    </lineage>
</organism>
<feature type="region of interest" description="Disordered" evidence="1">
    <location>
        <begin position="102"/>
        <end position="159"/>
    </location>
</feature>
<dbReference type="InterPro" id="IPR026152">
    <property type="entry name" value="SARG"/>
</dbReference>
<feature type="region of interest" description="Disordered" evidence="1">
    <location>
        <begin position="178"/>
        <end position="580"/>
    </location>
</feature>
<feature type="region of interest" description="Disordered" evidence="1">
    <location>
        <begin position="63"/>
        <end position="88"/>
    </location>
</feature>
<keyword evidence="3" id="KW-1185">Reference proteome</keyword>
<feature type="compositionally biased region" description="Low complexity" evidence="1">
    <location>
        <begin position="403"/>
        <end position="433"/>
    </location>
</feature>
<evidence type="ECO:0000256" key="1">
    <source>
        <dbReference type="SAM" id="MobiDB-lite"/>
    </source>
</evidence>
<reference evidence="2" key="2">
    <citation type="submission" date="2025-08" db="UniProtKB">
        <authorList>
            <consortium name="Ensembl"/>
        </authorList>
    </citation>
    <scope>IDENTIFICATION</scope>
</reference>
<reference evidence="2" key="1">
    <citation type="submission" date="2019-06" db="EMBL/GenBank/DDBJ databases">
        <authorList>
            <consortium name="Wellcome Sanger Institute Data Sharing"/>
        </authorList>
    </citation>
    <scope>NUCLEOTIDE SEQUENCE [LARGE SCALE GENOMIC DNA]</scope>
</reference>
<proteinExistence type="predicted"/>
<protein>
    <submittedName>
        <fullName evidence="2">Specifically androgen-regulated gene protein-like</fullName>
    </submittedName>
</protein>
<feature type="compositionally biased region" description="Pro residues" evidence="1">
    <location>
        <begin position="393"/>
        <end position="402"/>
    </location>
</feature>
<feature type="compositionally biased region" description="Basic and acidic residues" evidence="1">
    <location>
        <begin position="219"/>
        <end position="233"/>
    </location>
</feature>
<feature type="compositionally biased region" description="Basic and acidic residues" evidence="1">
    <location>
        <begin position="122"/>
        <end position="132"/>
    </location>
</feature>
<dbReference type="Pfam" id="PF15385">
    <property type="entry name" value="SARG"/>
    <property type="match status" value="1"/>
</dbReference>
<name>A0A672YWE7_9TELE</name>
<evidence type="ECO:0000313" key="3">
    <source>
        <dbReference type="Proteomes" id="UP000472271"/>
    </source>
</evidence>
<dbReference type="OrthoDB" id="9898538at2759"/>
<feature type="compositionally biased region" description="Low complexity" evidence="1">
    <location>
        <begin position="321"/>
        <end position="337"/>
    </location>
</feature>
<feature type="compositionally biased region" description="Basic and acidic residues" evidence="1">
    <location>
        <begin position="252"/>
        <end position="263"/>
    </location>
</feature>
<dbReference type="RefSeq" id="XP_029995749.1">
    <property type="nucleotide sequence ID" value="XM_030139889.1"/>
</dbReference>
<dbReference type="GeneID" id="115423144"/>
<dbReference type="PANTHER" id="PTHR21555:SF0">
    <property type="entry name" value="SPECIFICALLY ANDROGEN-REGULATED GENE PROTEIN"/>
    <property type="match status" value="1"/>
</dbReference>
<feature type="compositionally biased region" description="Low complexity" evidence="1">
    <location>
        <begin position="538"/>
        <end position="550"/>
    </location>
</feature>
<gene>
    <name evidence="2" type="primary">LOC115423144</name>
</gene>
<dbReference type="InParanoid" id="A0A672YWE7"/>
<dbReference type="Proteomes" id="UP000472271">
    <property type="component" value="Chromosome 7"/>
</dbReference>
<reference evidence="2" key="3">
    <citation type="submission" date="2025-09" db="UniProtKB">
        <authorList>
            <consortium name="Ensembl"/>
        </authorList>
    </citation>
    <scope>IDENTIFICATION</scope>
</reference>
<dbReference type="PANTHER" id="PTHR21555">
    <property type="entry name" value="SPECIFICALLY ANDROGEN-REGULATED GENE PROTEIN"/>
    <property type="match status" value="1"/>
</dbReference>
<dbReference type="Ensembl" id="ENSSORT00005009146.1">
    <property type="protein sequence ID" value="ENSSORP00005008845.1"/>
    <property type="gene ID" value="ENSSORG00005004873.1"/>
</dbReference>
<feature type="compositionally biased region" description="Polar residues" evidence="1">
    <location>
        <begin position="133"/>
        <end position="143"/>
    </location>
</feature>
<dbReference type="AlphaFoldDB" id="A0A672YWE7"/>
<evidence type="ECO:0000313" key="2">
    <source>
        <dbReference type="Ensembl" id="ENSSORP00005008845.1"/>
    </source>
</evidence>
<accession>A0A672YWE7</accession>